<accession>J0NHC6</accession>
<name>J0NHC6_9ACTO</name>
<organism evidence="1 2">
    <name type="scientific">Actinomyces massiliensis F0489</name>
    <dbReference type="NCBI Taxonomy" id="1125718"/>
    <lineage>
        <taxon>Bacteria</taxon>
        <taxon>Bacillati</taxon>
        <taxon>Actinomycetota</taxon>
        <taxon>Actinomycetes</taxon>
        <taxon>Actinomycetales</taxon>
        <taxon>Actinomycetaceae</taxon>
        <taxon>Actinomyces</taxon>
    </lineage>
</organism>
<keyword evidence="2" id="KW-1185">Reference proteome</keyword>
<reference evidence="1 2" key="1">
    <citation type="submission" date="2012-05" db="EMBL/GenBank/DDBJ databases">
        <authorList>
            <person name="Harkins D.M."/>
            <person name="Madupu R."/>
            <person name="Durkin A.S."/>
            <person name="Torralba M."/>
            <person name="Methe B."/>
            <person name="Sutton G.G."/>
            <person name="Nelson K.E."/>
        </authorList>
    </citation>
    <scope>NUCLEOTIDE SEQUENCE [LARGE SCALE GENOMIC DNA]</scope>
    <source>
        <strain evidence="1 2">F0489</strain>
    </source>
</reference>
<sequence>MYDSRDIDCGTIVVNTDYITVVNILTWTARGRWCLAIKMPEEVVS</sequence>
<comment type="caution">
    <text evidence="1">The sequence shown here is derived from an EMBL/GenBank/DDBJ whole genome shotgun (WGS) entry which is preliminary data.</text>
</comment>
<dbReference type="PATRIC" id="fig|1125718.3.peg.859"/>
<proteinExistence type="predicted"/>
<dbReference type="EMBL" id="AKFT01000058">
    <property type="protein sequence ID" value="EJF46499.1"/>
    <property type="molecule type" value="Genomic_DNA"/>
</dbReference>
<dbReference type="AlphaFoldDB" id="J0NHC6"/>
<evidence type="ECO:0000313" key="1">
    <source>
        <dbReference type="EMBL" id="EJF46499.1"/>
    </source>
</evidence>
<evidence type="ECO:0000313" key="2">
    <source>
        <dbReference type="Proteomes" id="UP000002941"/>
    </source>
</evidence>
<gene>
    <name evidence="1" type="ORF">HMPREF1318_1686</name>
</gene>
<dbReference type="Proteomes" id="UP000002941">
    <property type="component" value="Unassembled WGS sequence"/>
</dbReference>
<protein>
    <submittedName>
        <fullName evidence="1">Uncharacterized protein</fullName>
    </submittedName>
</protein>